<gene>
    <name evidence="1" type="ORF">PHYBLDRAFT_145331</name>
</gene>
<keyword evidence="2" id="KW-1185">Reference proteome</keyword>
<dbReference type="RefSeq" id="XP_018291899.1">
    <property type="nucleotide sequence ID" value="XM_018431418.1"/>
</dbReference>
<name>A0A167MT55_PHYB8</name>
<reference evidence="2" key="1">
    <citation type="submission" date="2015-06" db="EMBL/GenBank/DDBJ databases">
        <title>Expansion of signal transduction pathways in fungi by whole-genome duplication.</title>
        <authorList>
            <consortium name="DOE Joint Genome Institute"/>
            <person name="Corrochano L.M."/>
            <person name="Kuo A."/>
            <person name="Marcet-Houben M."/>
            <person name="Polaino S."/>
            <person name="Salamov A."/>
            <person name="Villalobos J.M."/>
            <person name="Alvarez M.I."/>
            <person name="Avalos J."/>
            <person name="Benito E.P."/>
            <person name="Benoit I."/>
            <person name="Burger G."/>
            <person name="Camino L.P."/>
            <person name="Canovas D."/>
            <person name="Cerda-Olmedo E."/>
            <person name="Cheng J.-F."/>
            <person name="Dominguez A."/>
            <person name="Elias M."/>
            <person name="Eslava A.P."/>
            <person name="Glaser F."/>
            <person name="Grimwood J."/>
            <person name="Gutierrez G."/>
            <person name="Heitman J."/>
            <person name="Henrissat B."/>
            <person name="Iturriaga E.A."/>
            <person name="Lang B.F."/>
            <person name="Lavin J.L."/>
            <person name="Lee S."/>
            <person name="Li W."/>
            <person name="Lindquist E."/>
            <person name="Lopez-Garcia S."/>
            <person name="Luque E.M."/>
            <person name="Marcos A.T."/>
            <person name="Martin J."/>
            <person name="McCluskey K."/>
            <person name="Medina H.R."/>
            <person name="Miralles-Duran A."/>
            <person name="Miyazaki A."/>
            <person name="Munoz-Torres E."/>
            <person name="Oguiza J.A."/>
            <person name="Ohm R."/>
            <person name="Olmedo M."/>
            <person name="Orejas M."/>
            <person name="Ortiz-Castellanos L."/>
            <person name="Pisabarro A.G."/>
            <person name="Rodriguez-Romero J."/>
            <person name="Ruiz-Herrera J."/>
            <person name="Ruiz-Vazquez R."/>
            <person name="Sanz C."/>
            <person name="Schackwitz W."/>
            <person name="Schmutz J."/>
            <person name="Shahriari M."/>
            <person name="Shelest E."/>
            <person name="Silva-Franco F."/>
            <person name="Soanes D."/>
            <person name="Syed K."/>
            <person name="Tagua V.G."/>
            <person name="Talbot N.J."/>
            <person name="Thon M."/>
            <person name="De vries R.P."/>
            <person name="Wiebenga A."/>
            <person name="Yadav J.S."/>
            <person name="Braun E.L."/>
            <person name="Baker S."/>
            <person name="Garre V."/>
            <person name="Horwitz B."/>
            <person name="Torres-Martinez S."/>
            <person name="Idnurm A."/>
            <person name="Herrera-Estrella A."/>
            <person name="Gabaldon T."/>
            <person name="Grigoriev I.V."/>
        </authorList>
    </citation>
    <scope>NUCLEOTIDE SEQUENCE [LARGE SCALE GENOMIC DNA]</scope>
    <source>
        <strain evidence="2">NRRL 1555(-)</strain>
    </source>
</reference>
<dbReference type="GeneID" id="28992324"/>
<dbReference type="Proteomes" id="UP000077315">
    <property type="component" value="Unassembled WGS sequence"/>
</dbReference>
<dbReference type="AlphaFoldDB" id="A0A167MT55"/>
<accession>A0A167MT55</accession>
<dbReference type="VEuPathDB" id="FungiDB:PHYBLDRAFT_145331"/>
<sequence length="110" mass="12360">MPLLMSCATNCEKADKHFDNNNNNSNNTKRDNERGCSSLRWANLKMLTDNGYCSSLLYGNMARKRIGVNRATDYVGPFFLNHFTIHLNFHSLVVSSTNMEKIAVVKGPCA</sequence>
<evidence type="ECO:0000313" key="1">
    <source>
        <dbReference type="EMBL" id="OAD73859.1"/>
    </source>
</evidence>
<evidence type="ECO:0000313" key="2">
    <source>
        <dbReference type="Proteomes" id="UP000077315"/>
    </source>
</evidence>
<dbReference type="InParanoid" id="A0A167MT55"/>
<organism evidence="1 2">
    <name type="scientific">Phycomyces blakesleeanus (strain ATCC 8743b / DSM 1359 / FGSC 10004 / NBRC 33097 / NRRL 1555)</name>
    <dbReference type="NCBI Taxonomy" id="763407"/>
    <lineage>
        <taxon>Eukaryota</taxon>
        <taxon>Fungi</taxon>
        <taxon>Fungi incertae sedis</taxon>
        <taxon>Mucoromycota</taxon>
        <taxon>Mucoromycotina</taxon>
        <taxon>Mucoromycetes</taxon>
        <taxon>Mucorales</taxon>
        <taxon>Phycomycetaceae</taxon>
        <taxon>Phycomyces</taxon>
    </lineage>
</organism>
<dbReference type="EMBL" id="KV440980">
    <property type="protein sequence ID" value="OAD73859.1"/>
    <property type="molecule type" value="Genomic_DNA"/>
</dbReference>
<protein>
    <submittedName>
        <fullName evidence="1">Uncharacterized protein</fullName>
    </submittedName>
</protein>
<proteinExistence type="predicted"/>